<dbReference type="PROSITE" id="PS51421">
    <property type="entry name" value="RAS"/>
    <property type="match status" value="1"/>
</dbReference>
<gene>
    <name evidence="7" type="ORF">CCMP2556_LOCUS43907</name>
</gene>
<keyword evidence="4" id="KW-1133">Transmembrane helix</keyword>
<dbReference type="SMART" id="SM00174">
    <property type="entry name" value="RHO"/>
    <property type="match status" value="1"/>
</dbReference>
<dbReference type="InterPro" id="IPR036869">
    <property type="entry name" value="J_dom_sf"/>
</dbReference>
<dbReference type="InterPro" id="IPR001623">
    <property type="entry name" value="DnaJ_domain"/>
</dbReference>
<dbReference type="SMART" id="SM00271">
    <property type="entry name" value="DnaJ"/>
    <property type="match status" value="1"/>
</dbReference>
<proteinExistence type="predicted"/>
<dbReference type="SMART" id="SM00173">
    <property type="entry name" value="RAS"/>
    <property type="match status" value="1"/>
</dbReference>
<feature type="domain" description="EF-hand" evidence="6">
    <location>
        <begin position="128"/>
        <end position="163"/>
    </location>
</feature>
<evidence type="ECO:0000256" key="2">
    <source>
        <dbReference type="ARBA" id="ARBA00023134"/>
    </source>
</evidence>
<keyword evidence="4" id="KW-0812">Transmembrane</keyword>
<evidence type="ECO:0000256" key="1">
    <source>
        <dbReference type="ARBA" id="ARBA00022741"/>
    </source>
</evidence>
<dbReference type="Pfam" id="PF00071">
    <property type="entry name" value="Ras"/>
    <property type="match status" value="1"/>
</dbReference>
<feature type="transmembrane region" description="Helical" evidence="4">
    <location>
        <begin position="397"/>
        <end position="415"/>
    </location>
</feature>
<dbReference type="SUPFAM" id="SSF46565">
    <property type="entry name" value="Chaperone J-domain"/>
    <property type="match status" value="1"/>
</dbReference>
<keyword evidence="8" id="KW-1185">Reference proteome</keyword>
<dbReference type="PRINTS" id="PR00449">
    <property type="entry name" value="RASTRNSFRMNG"/>
</dbReference>
<dbReference type="PRINTS" id="PR00625">
    <property type="entry name" value="JDOMAIN"/>
</dbReference>
<protein>
    <submittedName>
        <fullName evidence="7">Uncharacterized protein</fullName>
    </submittedName>
</protein>
<dbReference type="InterPro" id="IPR027417">
    <property type="entry name" value="P-loop_NTPase"/>
</dbReference>
<dbReference type="PROSITE" id="PS50076">
    <property type="entry name" value="DNAJ_2"/>
    <property type="match status" value="1"/>
</dbReference>
<sequence>MAQNYYDVLGITRDATVEEIKRAYKKAALTHHPDKGGDEDKFKECGAAVETLTDERKRAAYDSTLVRLRSKDGLGSGFHRFSSRDSSSERPRPGAVPKPPPAPQTAAHVPQPPKAKKNVEIPSDPGILSIKELKELLTALGIDHDGCLEKADLLALLRDRKERKSGDTPRESSVPKPPPAASAAPSSSSSATAGRALRVKVMSIGSATVGKSTLIKRYCESRFVQKYIPTIGIDYGVKPVRVLGHDLKVNFFDTSGGDEFREIRTEFYNMGHSSAILLVYDVTNRKSFADLSLWLEEAQAHHCPLSRGAPGRRVALCANKLDLGRRAVSRAEGEDFAASHGMRYFETSAATGGAGHRGHELPVRAGGESSLGNWQEDCHGCWVRASSEACQIVHSVHALWFVIRIYIYILIQIYINTYREAKTYECQKKGAIASSPVVTTFYTLHVAE</sequence>
<reference evidence="7 8" key="1">
    <citation type="submission" date="2024-02" db="EMBL/GenBank/DDBJ databases">
        <authorList>
            <person name="Chen Y."/>
            <person name="Shah S."/>
            <person name="Dougan E. K."/>
            <person name="Thang M."/>
            <person name="Chan C."/>
        </authorList>
    </citation>
    <scope>NUCLEOTIDE SEQUENCE [LARGE SCALE GENOMIC DNA]</scope>
</reference>
<evidence type="ECO:0000313" key="8">
    <source>
        <dbReference type="Proteomes" id="UP001642484"/>
    </source>
</evidence>
<dbReference type="InterPro" id="IPR050227">
    <property type="entry name" value="Rab"/>
</dbReference>
<keyword evidence="1" id="KW-0547">Nucleotide-binding</keyword>
<dbReference type="Gene3D" id="1.10.287.110">
    <property type="entry name" value="DnaJ domain"/>
    <property type="match status" value="1"/>
</dbReference>
<dbReference type="InterPro" id="IPR002048">
    <property type="entry name" value="EF_hand_dom"/>
</dbReference>
<feature type="compositionally biased region" description="Basic and acidic residues" evidence="3">
    <location>
        <begin position="82"/>
        <end position="92"/>
    </location>
</feature>
<accession>A0ABP0QUT0</accession>
<dbReference type="SUPFAM" id="SSF52540">
    <property type="entry name" value="P-loop containing nucleoside triphosphate hydrolases"/>
    <property type="match status" value="1"/>
</dbReference>
<dbReference type="InterPro" id="IPR005225">
    <property type="entry name" value="Small_GTP-bd"/>
</dbReference>
<dbReference type="Pfam" id="PF00226">
    <property type="entry name" value="DnaJ"/>
    <property type="match status" value="1"/>
</dbReference>
<feature type="region of interest" description="Disordered" evidence="3">
    <location>
        <begin position="72"/>
        <end position="123"/>
    </location>
</feature>
<dbReference type="PROSITE" id="PS51419">
    <property type="entry name" value="RAB"/>
    <property type="match status" value="1"/>
</dbReference>
<dbReference type="NCBIfam" id="TIGR00231">
    <property type="entry name" value="small_GTP"/>
    <property type="match status" value="1"/>
</dbReference>
<dbReference type="EMBL" id="CAXAMN010024995">
    <property type="protein sequence ID" value="CAK9091610.1"/>
    <property type="molecule type" value="Genomic_DNA"/>
</dbReference>
<keyword evidence="2" id="KW-0342">GTP-binding</keyword>
<feature type="compositionally biased region" description="Low complexity" evidence="3">
    <location>
        <begin position="181"/>
        <end position="191"/>
    </location>
</feature>
<dbReference type="Gene3D" id="3.40.50.300">
    <property type="entry name" value="P-loop containing nucleotide triphosphate hydrolases"/>
    <property type="match status" value="1"/>
</dbReference>
<dbReference type="PANTHER" id="PTHR47977">
    <property type="entry name" value="RAS-RELATED PROTEIN RAB"/>
    <property type="match status" value="1"/>
</dbReference>
<organism evidence="7 8">
    <name type="scientific">Durusdinium trenchii</name>
    <dbReference type="NCBI Taxonomy" id="1381693"/>
    <lineage>
        <taxon>Eukaryota</taxon>
        <taxon>Sar</taxon>
        <taxon>Alveolata</taxon>
        <taxon>Dinophyceae</taxon>
        <taxon>Suessiales</taxon>
        <taxon>Symbiodiniaceae</taxon>
        <taxon>Durusdinium</taxon>
    </lineage>
</organism>
<evidence type="ECO:0000259" key="5">
    <source>
        <dbReference type="PROSITE" id="PS50076"/>
    </source>
</evidence>
<dbReference type="SMART" id="SM00175">
    <property type="entry name" value="RAB"/>
    <property type="match status" value="1"/>
</dbReference>
<feature type="region of interest" description="Disordered" evidence="3">
    <location>
        <begin position="160"/>
        <end position="191"/>
    </location>
</feature>
<dbReference type="PROSITE" id="PS50222">
    <property type="entry name" value="EF_HAND_2"/>
    <property type="match status" value="1"/>
</dbReference>
<name>A0ABP0QUT0_9DINO</name>
<evidence type="ECO:0000313" key="7">
    <source>
        <dbReference type="EMBL" id="CAK9091610.1"/>
    </source>
</evidence>
<evidence type="ECO:0000259" key="6">
    <source>
        <dbReference type="PROSITE" id="PS50222"/>
    </source>
</evidence>
<feature type="domain" description="J" evidence="5">
    <location>
        <begin position="4"/>
        <end position="65"/>
    </location>
</feature>
<comment type="caution">
    <text evidence="7">The sequence shown here is derived from an EMBL/GenBank/DDBJ whole genome shotgun (WGS) entry which is preliminary data.</text>
</comment>
<dbReference type="CDD" id="cd06257">
    <property type="entry name" value="DnaJ"/>
    <property type="match status" value="1"/>
</dbReference>
<dbReference type="Proteomes" id="UP001642484">
    <property type="component" value="Unassembled WGS sequence"/>
</dbReference>
<evidence type="ECO:0000256" key="4">
    <source>
        <dbReference type="SAM" id="Phobius"/>
    </source>
</evidence>
<keyword evidence="4" id="KW-0472">Membrane</keyword>
<dbReference type="InterPro" id="IPR001806">
    <property type="entry name" value="Small_GTPase"/>
</dbReference>
<feature type="compositionally biased region" description="Pro residues" evidence="3">
    <location>
        <begin position="94"/>
        <end position="103"/>
    </location>
</feature>
<feature type="compositionally biased region" description="Basic and acidic residues" evidence="3">
    <location>
        <begin position="160"/>
        <end position="170"/>
    </location>
</feature>
<evidence type="ECO:0000256" key="3">
    <source>
        <dbReference type="SAM" id="MobiDB-lite"/>
    </source>
</evidence>